<proteinExistence type="predicted"/>
<gene>
    <name evidence="2" type="ORF">PES01_14640</name>
</gene>
<comment type="caution">
    <text evidence="2">The sequence shown here is derived from an EMBL/GenBank/DDBJ whole genome shotgun (WGS) entry which is preliminary data.</text>
</comment>
<evidence type="ECO:0000313" key="3">
    <source>
        <dbReference type="Proteomes" id="UP000321419"/>
    </source>
</evidence>
<protein>
    <submittedName>
        <fullName evidence="2">Hydrolase</fullName>
    </submittedName>
</protein>
<dbReference type="OrthoDB" id="164654at2"/>
<reference evidence="2 3" key="1">
    <citation type="submission" date="2019-07" db="EMBL/GenBank/DDBJ databases">
        <title>Whole genome shotgun sequence of Pseudoalteromonas espejiana NBRC 102222.</title>
        <authorList>
            <person name="Hosoyama A."/>
            <person name="Uohara A."/>
            <person name="Ohji S."/>
            <person name="Ichikawa N."/>
        </authorList>
    </citation>
    <scope>NUCLEOTIDE SEQUENCE [LARGE SCALE GENOMIC DNA]</scope>
    <source>
        <strain evidence="2 3">NBRC 102222</strain>
    </source>
</reference>
<organism evidence="2 3">
    <name type="scientific">Pseudoalteromonas espejiana</name>
    <dbReference type="NCBI Taxonomy" id="28107"/>
    <lineage>
        <taxon>Bacteria</taxon>
        <taxon>Pseudomonadati</taxon>
        <taxon>Pseudomonadota</taxon>
        <taxon>Gammaproteobacteria</taxon>
        <taxon>Alteromonadales</taxon>
        <taxon>Pseudoalteromonadaceae</taxon>
        <taxon>Pseudoalteromonas</taxon>
    </lineage>
</organism>
<dbReference type="Proteomes" id="UP000321419">
    <property type="component" value="Unassembled WGS sequence"/>
</dbReference>
<dbReference type="SUPFAM" id="SSF52266">
    <property type="entry name" value="SGNH hydrolase"/>
    <property type="match status" value="1"/>
</dbReference>
<dbReference type="EMBL" id="BJUM01000012">
    <property type="protein sequence ID" value="GEK54619.1"/>
    <property type="molecule type" value="Genomic_DNA"/>
</dbReference>
<dbReference type="AlphaFoldDB" id="A0A510XUE8"/>
<dbReference type="Gene3D" id="3.40.50.1110">
    <property type="entry name" value="SGNH hydrolase"/>
    <property type="match status" value="1"/>
</dbReference>
<dbReference type="InterPro" id="IPR013830">
    <property type="entry name" value="SGNH_hydro"/>
</dbReference>
<dbReference type="Pfam" id="PF13472">
    <property type="entry name" value="Lipase_GDSL_2"/>
    <property type="match status" value="1"/>
</dbReference>
<keyword evidence="3" id="KW-1185">Reference proteome</keyword>
<dbReference type="PANTHER" id="PTHR30383:SF29">
    <property type="entry name" value="SGNH HYDROLASE-TYPE ESTERASE DOMAIN-CONTAINING PROTEIN"/>
    <property type="match status" value="1"/>
</dbReference>
<feature type="domain" description="SGNH hydrolase-type esterase" evidence="1">
    <location>
        <begin position="10"/>
        <end position="195"/>
    </location>
</feature>
<evidence type="ECO:0000313" key="2">
    <source>
        <dbReference type="EMBL" id="GEK54619.1"/>
    </source>
</evidence>
<evidence type="ECO:0000259" key="1">
    <source>
        <dbReference type="Pfam" id="PF13472"/>
    </source>
</evidence>
<sequence>MTQLIKNVLCFGDSNTWGLNCETGKRFDEHTRWTSLLNQQLGSEYKVIEAGQPNRTLVKNPPFSGALNGISYLKPYLAQHVVSTIVIALGTNDLKKRFDLSPVKIASGLASLITSIKHFYADAELPNIVLFGPLFISPQPPLRDIYLNCEDKLAPLNISFKHVANEHTLTYVDLSPLTTLLASDGIHLSSQGHKRLSEIVTAVIYSL</sequence>
<dbReference type="PANTHER" id="PTHR30383">
    <property type="entry name" value="THIOESTERASE 1/PROTEASE 1/LYSOPHOSPHOLIPASE L1"/>
    <property type="match status" value="1"/>
</dbReference>
<dbReference type="RefSeq" id="WP_089349425.1">
    <property type="nucleotide sequence ID" value="NZ_BJUM01000012.1"/>
</dbReference>
<dbReference type="GO" id="GO:0016788">
    <property type="term" value="F:hydrolase activity, acting on ester bonds"/>
    <property type="evidence" value="ECO:0007669"/>
    <property type="project" value="UniProtKB-ARBA"/>
</dbReference>
<name>A0A510XUE8_9GAMM</name>
<keyword evidence="2" id="KW-0378">Hydrolase</keyword>
<dbReference type="InterPro" id="IPR036514">
    <property type="entry name" value="SGNH_hydro_sf"/>
</dbReference>
<accession>A0A510XUE8</accession>
<dbReference type="InterPro" id="IPR051532">
    <property type="entry name" value="Ester_Hydrolysis_Enzymes"/>
</dbReference>